<evidence type="ECO:0000313" key="3">
    <source>
        <dbReference type="EMBL" id="KIJ10370.1"/>
    </source>
</evidence>
<organism evidence="3 4">
    <name type="scientific">Paxillus involutus ATCC 200175</name>
    <dbReference type="NCBI Taxonomy" id="664439"/>
    <lineage>
        <taxon>Eukaryota</taxon>
        <taxon>Fungi</taxon>
        <taxon>Dikarya</taxon>
        <taxon>Basidiomycota</taxon>
        <taxon>Agaricomycotina</taxon>
        <taxon>Agaricomycetes</taxon>
        <taxon>Agaricomycetidae</taxon>
        <taxon>Boletales</taxon>
        <taxon>Paxilineae</taxon>
        <taxon>Paxillaceae</taxon>
        <taxon>Paxillus</taxon>
    </lineage>
</organism>
<reference evidence="3 4" key="1">
    <citation type="submission" date="2014-06" db="EMBL/GenBank/DDBJ databases">
        <authorList>
            <consortium name="DOE Joint Genome Institute"/>
            <person name="Kuo A."/>
            <person name="Kohler A."/>
            <person name="Nagy L.G."/>
            <person name="Floudas D."/>
            <person name="Copeland A."/>
            <person name="Barry K.W."/>
            <person name="Cichocki N."/>
            <person name="Veneault-Fourrey C."/>
            <person name="LaButti K."/>
            <person name="Lindquist E.A."/>
            <person name="Lipzen A."/>
            <person name="Lundell T."/>
            <person name="Morin E."/>
            <person name="Murat C."/>
            <person name="Sun H."/>
            <person name="Tunlid A."/>
            <person name="Henrissat B."/>
            <person name="Grigoriev I.V."/>
            <person name="Hibbett D.S."/>
            <person name="Martin F."/>
            <person name="Nordberg H.P."/>
            <person name="Cantor M.N."/>
            <person name="Hua S.X."/>
        </authorList>
    </citation>
    <scope>NUCLEOTIDE SEQUENCE [LARGE SCALE GENOMIC DNA]</scope>
    <source>
        <strain evidence="3 4">ATCC 200175</strain>
    </source>
</reference>
<feature type="domain" description="Nephrocystin 3-like N-terminal" evidence="2">
    <location>
        <begin position="352"/>
        <end position="461"/>
    </location>
</feature>
<keyword evidence="4" id="KW-1185">Reference proteome</keyword>
<evidence type="ECO:0000313" key="4">
    <source>
        <dbReference type="Proteomes" id="UP000053647"/>
    </source>
</evidence>
<dbReference type="InterPro" id="IPR056884">
    <property type="entry name" value="NPHP3-like_N"/>
</dbReference>
<dbReference type="Proteomes" id="UP000053647">
    <property type="component" value="Unassembled WGS sequence"/>
</dbReference>
<name>A0A0C9T3Z8_PAXIN</name>
<dbReference type="OrthoDB" id="3248304at2759"/>
<dbReference type="Pfam" id="PF24883">
    <property type="entry name" value="NPHP3_N"/>
    <property type="match status" value="1"/>
</dbReference>
<sequence length="567" mass="63523">MAHSNVTGATATMLCTKLHSFEIKLSLPNARYQKNEKGIQISVDDKVEWSYKWTKMFAPPLGQELLVPLSSTVQISLIGKHHTLHHLLGSYSGRVIDFLLEQDKPLTLQDDHCGACAMITVGLSPVVDYQEALNASVDASLARLGNDQRLVGGLNNMDQASSSVQIMYCAVETHGQYIAPLGQVLQLMKKLIDNVAEVGISSFLGLKSSSDSTQAHPLLKLGWTLLSSAVQEHRLNDSNVQGLAESLRELVGVAEVALLIDEYTKHSFMVRLGKMQITDVTMRITKCQVELKDLYEKFRTRITAYTVKCVKEMHDDAKRSDAQKLSNEIRRWLKAHNSSMNHKSARDTCVEGTGLWFTEDERFWKWLDEPGRMWITGGHEYSPGCAIQMVLRSIHKAGFGKTVLFSTCVEVVRRHAFAQGVTCCCAYSYFDARESGGASRKFETLVRSILDQLCFNRADITNDRGDEKEIESAGFRLVAFWIDELKYCHSLKAVRDKLEHLPTSLNAMYTSMVSKITGDDLQYAQAIIPWLLFSVKRLDLEEIATVMCFGFSSGRPHQQVDNFSGST</sequence>
<dbReference type="PANTHER" id="PTHR10039">
    <property type="entry name" value="AMELOGENIN"/>
    <property type="match status" value="1"/>
</dbReference>
<proteinExistence type="predicted"/>
<evidence type="ECO:0000256" key="1">
    <source>
        <dbReference type="ARBA" id="ARBA00022737"/>
    </source>
</evidence>
<evidence type="ECO:0000259" key="2">
    <source>
        <dbReference type="Pfam" id="PF24883"/>
    </source>
</evidence>
<keyword evidence="1" id="KW-0677">Repeat</keyword>
<dbReference type="EMBL" id="KN819407">
    <property type="protein sequence ID" value="KIJ10370.1"/>
    <property type="molecule type" value="Genomic_DNA"/>
</dbReference>
<protein>
    <recommendedName>
        <fullName evidence="2">Nephrocystin 3-like N-terminal domain-containing protein</fullName>
    </recommendedName>
</protein>
<reference evidence="4" key="2">
    <citation type="submission" date="2015-01" db="EMBL/GenBank/DDBJ databases">
        <title>Evolutionary Origins and Diversification of the Mycorrhizal Mutualists.</title>
        <authorList>
            <consortium name="DOE Joint Genome Institute"/>
            <consortium name="Mycorrhizal Genomics Consortium"/>
            <person name="Kohler A."/>
            <person name="Kuo A."/>
            <person name="Nagy L.G."/>
            <person name="Floudas D."/>
            <person name="Copeland A."/>
            <person name="Barry K.W."/>
            <person name="Cichocki N."/>
            <person name="Veneault-Fourrey C."/>
            <person name="LaButti K."/>
            <person name="Lindquist E.A."/>
            <person name="Lipzen A."/>
            <person name="Lundell T."/>
            <person name="Morin E."/>
            <person name="Murat C."/>
            <person name="Riley R."/>
            <person name="Ohm R."/>
            <person name="Sun H."/>
            <person name="Tunlid A."/>
            <person name="Henrissat B."/>
            <person name="Grigoriev I.V."/>
            <person name="Hibbett D.S."/>
            <person name="Martin F."/>
        </authorList>
    </citation>
    <scope>NUCLEOTIDE SEQUENCE [LARGE SCALE GENOMIC DNA]</scope>
    <source>
        <strain evidence="4">ATCC 200175</strain>
    </source>
</reference>
<dbReference type="HOGENOM" id="CLU_014052_0_0_1"/>
<gene>
    <name evidence="3" type="ORF">PAXINDRAFT_16596</name>
</gene>
<accession>A0A0C9T3Z8</accession>
<dbReference type="AlphaFoldDB" id="A0A0C9T3Z8"/>
<dbReference type="PANTHER" id="PTHR10039:SF16">
    <property type="entry name" value="GPI INOSITOL-DEACYLASE"/>
    <property type="match status" value="1"/>
</dbReference>